<comment type="caution">
    <text evidence="1">The sequence shown here is derived from an EMBL/GenBank/DDBJ whole genome shotgun (WGS) entry which is preliminary data.</text>
</comment>
<evidence type="ECO:0000313" key="1">
    <source>
        <dbReference type="EMBL" id="MPC58803.1"/>
    </source>
</evidence>
<name>A0A5B7GMQ8_PORTR</name>
<keyword evidence="2" id="KW-1185">Reference proteome</keyword>
<accession>A0A5B7GMQ8</accession>
<evidence type="ECO:0000313" key="2">
    <source>
        <dbReference type="Proteomes" id="UP000324222"/>
    </source>
</evidence>
<sequence length="170" mass="18107">MASASSDIGGTRHTCVNSEALCTHPSSRSTNWFSFPQQGHLYQVKEEPARQGEKNCDDAHELQEGTADDAERHGGRHLAIHDTQQGSIPIGRVRAAWRTPAGSIGPWQGHPAADTLTCRRCCCAAHGAGNAAKFVASCMAVVAEAVQLETVSGTFVLSTDYLKAKTMATD</sequence>
<gene>
    <name evidence="1" type="ORF">E2C01_052812</name>
</gene>
<dbReference type="EMBL" id="VSRR010016003">
    <property type="protein sequence ID" value="MPC58803.1"/>
    <property type="molecule type" value="Genomic_DNA"/>
</dbReference>
<protein>
    <submittedName>
        <fullName evidence="1">Uncharacterized protein</fullName>
    </submittedName>
</protein>
<reference evidence="1 2" key="1">
    <citation type="submission" date="2019-05" db="EMBL/GenBank/DDBJ databases">
        <title>Another draft genome of Portunus trituberculatus and its Hox gene families provides insights of decapod evolution.</title>
        <authorList>
            <person name="Jeong J.-H."/>
            <person name="Song I."/>
            <person name="Kim S."/>
            <person name="Choi T."/>
            <person name="Kim D."/>
            <person name="Ryu S."/>
            <person name="Kim W."/>
        </authorList>
    </citation>
    <scope>NUCLEOTIDE SEQUENCE [LARGE SCALE GENOMIC DNA]</scope>
    <source>
        <tissue evidence="1">Muscle</tissue>
    </source>
</reference>
<proteinExistence type="predicted"/>
<dbReference type="Proteomes" id="UP000324222">
    <property type="component" value="Unassembled WGS sequence"/>
</dbReference>
<organism evidence="1 2">
    <name type="scientific">Portunus trituberculatus</name>
    <name type="common">Swimming crab</name>
    <name type="synonym">Neptunus trituberculatus</name>
    <dbReference type="NCBI Taxonomy" id="210409"/>
    <lineage>
        <taxon>Eukaryota</taxon>
        <taxon>Metazoa</taxon>
        <taxon>Ecdysozoa</taxon>
        <taxon>Arthropoda</taxon>
        <taxon>Crustacea</taxon>
        <taxon>Multicrustacea</taxon>
        <taxon>Malacostraca</taxon>
        <taxon>Eumalacostraca</taxon>
        <taxon>Eucarida</taxon>
        <taxon>Decapoda</taxon>
        <taxon>Pleocyemata</taxon>
        <taxon>Brachyura</taxon>
        <taxon>Eubrachyura</taxon>
        <taxon>Portunoidea</taxon>
        <taxon>Portunidae</taxon>
        <taxon>Portuninae</taxon>
        <taxon>Portunus</taxon>
    </lineage>
</organism>
<dbReference type="AlphaFoldDB" id="A0A5B7GMQ8"/>